<feature type="chain" id="PRO_5020192386" evidence="1">
    <location>
        <begin position="17"/>
        <end position="307"/>
    </location>
</feature>
<feature type="signal peptide" evidence="1">
    <location>
        <begin position="1"/>
        <end position="16"/>
    </location>
</feature>
<organism evidence="2 3">
    <name type="scientific">Blyttiomyces helicus</name>
    <dbReference type="NCBI Taxonomy" id="388810"/>
    <lineage>
        <taxon>Eukaryota</taxon>
        <taxon>Fungi</taxon>
        <taxon>Fungi incertae sedis</taxon>
        <taxon>Chytridiomycota</taxon>
        <taxon>Chytridiomycota incertae sedis</taxon>
        <taxon>Chytridiomycetes</taxon>
        <taxon>Chytridiomycetes incertae sedis</taxon>
        <taxon>Blyttiomyces</taxon>
    </lineage>
</organism>
<sequence>MWVGGLLLFWIYSLTSNPWTGIPCSTGPGSWGNALMKGMTDQNIHSDELQVLLVTFLLAVVPKNNFFPSKPKYASARGFCIGNVLLAATSLAFISTLWSPTCDGSGCGLLIMAAWALGLEDFCYSAYTTWQAIVEHASPGSDITDQDIDILKWEELLAMIFLSTVTKDHFFSKGLGYTSPRWRVKMAANSRRELEEHHHSADNSPGAIPGHASPHTWHSWCTWTTCGQSRWDRVSEPSAGRCKKFSSSKFTKVRMVVACTSEVGGTGKGPGSTKLWTCFQSSFTMQSESKKYDSIAFTFNFKQWLGL</sequence>
<evidence type="ECO:0000256" key="1">
    <source>
        <dbReference type="SAM" id="SignalP"/>
    </source>
</evidence>
<gene>
    <name evidence="2" type="ORF">BDK51DRAFT_31095</name>
</gene>
<accession>A0A4P9WI70</accession>
<evidence type="ECO:0000313" key="3">
    <source>
        <dbReference type="Proteomes" id="UP000269721"/>
    </source>
</evidence>
<reference evidence="3" key="1">
    <citation type="journal article" date="2018" name="Nat. Microbiol.">
        <title>Leveraging single-cell genomics to expand the fungal tree of life.</title>
        <authorList>
            <person name="Ahrendt S.R."/>
            <person name="Quandt C.A."/>
            <person name="Ciobanu D."/>
            <person name="Clum A."/>
            <person name="Salamov A."/>
            <person name="Andreopoulos B."/>
            <person name="Cheng J.F."/>
            <person name="Woyke T."/>
            <person name="Pelin A."/>
            <person name="Henrissat B."/>
            <person name="Reynolds N.K."/>
            <person name="Benny G.L."/>
            <person name="Smith M.E."/>
            <person name="James T.Y."/>
            <person name="Grigoriev I.V."/>
        </authorList>
    </citation>
    <scope>NUCLEOTIDE SEQUENCE [LARGE SCALE GENOMIC DNA]</scope>
</reference>
<dbReference type="AlphaFoldDB" id="A0A4P9WI70"/>
<protein>
    <submittedName>
        <fullName evidence="2">Uncharacterized protein</fullName>
    </submittedName>
</protein>
<dbReference type="EMBL" id="KZ994778">
    <property type="protein sequence ID" value="RKO92102.1"/>
    <property type="molecule type" value="Genomic_DNA"/>
</dbReference>
<name>A0A4P9WI70_9FUNG</name>
<evidence type="ECO:0000313" key="2">
    <source>
        <dbReference type="EMBL" id="RKO92102.1"/>
    </source>
</evidence>
<keyword evidence="1" id="KW-0732">Signal</keyword>
<dbReference type="Proteomes" id="UP000269721">
    <property type="component" value="Unassembled WGS sequence"/>
</dbReference>
<keyword evidence="3" id="KW-1185">Reference proteome</keyword>
<proteinExistence type="predicted"/>